<dbReference type="OrthoDB" id="3190691at2"/>
<evidence type="ECO:0000313" key="2">
    <source>
        <dbReference type="EMBL" id="GAT67605.1"/>
    </source>
</evidence>
<protein>
    <submittedName>
        <fullName evidence="2">MBL fold metallo-hydrolase</fullName>
    </submittedName>
</protein>
<dbReference type="SUPFAM" id="SSF56281">
    <property type="entry name" value="Metallo-hydrolase/oxidoreductase"/>
    <property type="match status" value="1"/>
</dbReference>
<dbReference type="EMBL" id="BDCX01000007">
    <property type="protein sequence ID" value="GAT67605.1"/>
    <property type="molecule type" value="Genomic_DNA"/>
</dbReference>
<organism evidence="2 3">
    <name type="scientific">Planomonospora sphaerica</name>
    <dbReference type="NCBI Taxonomy" id="161355"/>
    <lineage>
        <taxon>Bacteria</taxon>
        <taxon>Bacillati</taxon>
        <taxon>Actinomycetota</taxon>
        <taxon>Actinomycetes</taxon>
        <taxon>Streptosporangiales</taxon>
        <taxon>Streptosporangiaceae</taxon>
        <taxon>Planomonospora</taxon>
    </lineage>
</organism>
<reference evidence="2 3" key="1">
    <citation type="journal article" date="2016" name="Genome Announc.">
        <title>Draft Genome Sequence of Planomonospora sphaerica JCM9374, a Rare Actinomycete.</title>
        <authorList>
            <person name="Dohra H."/>
            <person name="Suzuki T."/>
            <person name="Inoue Y."/>
            <person name="Kodani S."/>
        </authorList>
    </citation>
    <scope>NUCLEOTIDE SEQUENCE [LARGE SCALE GENOMIC DNA]</scope>
    <source>
        <strain evidence="2 3">JCM 9374</strain>
    </source>
</reference>
<dbReference type="CDD" id="cd06262">
    <property type="entry name" value="metallo-hydrolase-like_MBL-fold"/>
    <property type="match status" value="1"/>
</dbReference>
<dbReference type="STRING" id="161355.PS9374_03263"/>
<proteinExistence type="predicted"/>
<dbReference type="GO" id="GO:0016787">
    <property type="term" value="F:hydrolase activity"/>
    <property type="evidence" value="ECO:0007669"/>
    <property type="project" value="UniProtKB-KW"/>
</dbReference>
<comment type="caution">
    <text evidence="2">The sequence shown here is derived from an EMBL/GenBank/DDBJ whole genome shotgun (WGS) entry which is preliminary data.</text>
</comment>
<dbReference type="PANTHER" id="PTHR43546">
    <property type="entry name" value="UPF0173 METAL-DEPENDENT HYDROLASE MJ1163-RELATED"/>
    <property type="match status" value="1"/>
</dbReference>
<dbReference type="RefSeq" id="WP_068897658.1">
    <property type="nucleotide sequence ID" value="NZ_BDCX01000007.1"/>
</dbReference>
<dbReference type="InterPro" id="IPR050114">
    <property type="entry name" value="UPF0173_UPF0282_UlaG_hydrolase"/>
</dbReference>
<name>A0A161LL26_9ACTN</name>
<accession>A0A161LL26</accession>
<evidence type="ECO:0000313" key="3">
    <source>
        <dbReference type="Proteomes" id="UP000077701"/>
    </source>
</evidence>
<gene>
    <name evidence="2" type="ORF">PS9374_03263</name>
</gene>
<evidence type="ECO:0000259" key="1">
    <source>
        <dbReference type="SMART" id="SM00849"/>
    </source>
</evidence>
<dbReference type="Pfam" id="PF13483">
    <property type="entry name" value="Lactamase_B_3"/>
    <property type="match status" value="1"/>
</dbReference>
<dbReference type="InterPro" id="IPR001279">
    <property type="entry name" value="Metallo-B-lactamas"/>
</dbReference>
<feature type="domain" description="Metallo-beta-lactamase" evidence="1">
    <location>
        <begin position="7"/>
        <end position="174"/>
    </location>
</feature>
<dbReference type="PANTHER" id="PTHR43546:SF3">
    <property type="entry name" value="UPF0173 METAL-DEPENDENT HYDROLASE MJ1163"/>
    <property type="match status" value="1"/>
</dbReference>
<dbReference type="Proteomes" id="UP000077701">
    <property type="component" value="Unassembled WGS sequence"/>
</dbReference>
<keyword evidence="3" id="KW-1185">Reference proteome</keyword>
<reference evidence="3" key="2">
    <citation type="submission" date="2016-04" db="EMBL/GenBank/DDBJ databases">
        <title>Planomonospora sphaerica JCM9374 whole genome shotgun sequence.</title>
        <authorList>
            <person name="Suzuki T."/>
            <person name="Dohra H."/>
            <person name="Kodani S."/>
        </authorList>
    </citation>
    <scope>NUCLEOTIDE SEQUENCE [LARGE SCALE GENOMIC DNA]</scope>
    <source>
        <strain evidence="3">JCM 9374</strain>
    </source>
</reference>
<dbReference type="SMART" id="SM00849">
    <property type="entry name" value="Lactamase_B"/>
    <property type="match status" value="1"/>
</dbReference>
<dbReference type="InterPro" id="IPR036866">
    <property type="entry name" value="RibonucZ/Hydroxyglut_hydro"/>
</dbReference>
<dbReference type="AlphaFoldDB" id="A0A161LL26"/>
<dbReference type="Gene3D" id="3.60.15.10">
    <property type="entry name" value="Ribonuclease Z/Hydroxyacylglutathione hydrolase-like"/>
    <property type="match status" value="1"/>
</dbReference>
<sequence>MKLTKFGHACVRLEKGDSALVIDPGSFSEESALDGARAVLITHEHFDHVEPERLRRAAEADPSLEIWTCEGVAAALAGVPAEIHVVRDGDAFDAAGFRVKAVGEWHAPNHPDQPIVQNVGFMVDDEVFYPGDALTPPGVEVPTLLAPTNAPWLKGSELIAYLREVRPARAFSTHDGLLNEIGLGIVDRWLALESERQQADMRRLKPGESVTLL</sequence>
<keyword evidence="2" id="KW-0378">Hydrolase</keyword>